<evidence type="ECO:0000313" key="9">
    <source>
        <dbReference type="EMBL" id="SEO39984.1"/>
    </source>
</evidence>
<dbReference type="PANTHER" id="PTHR43806">
    <property type="entry name" value="PEPTIDASE S8"/>
    <property type="match status" value="1"/>
</dbReference>
<comment type="similarity">
    <text evidence="1 6 7">Belongs to the peptidase S8 family.</text>
</comment>
<dbReference type="Pfam" id="PF00082">
    <property type="entry name" value="Peptidase_S8"/>
    <property type="match status" value="1"/>
</dbReference>
<dbReference type="GO" id="GO:0004252">
    <property type="term" value="F:serine-type endopeptidase activity"/>
    <property type="evidence" value="ECO:0007669"/>
    <property type="project" value="UniProtKB-UniRule"/>
</dbReference>
<feature type="active site" description="Charge relay system" evidence="5 6">
    <location>
        <position position="398"/>
    </location>
</feature>
<dbReference type="EMBL" id="FODV01000002">
    <property type="protein sequence ID" value="SEO39984.1"/>
    <property type="molecule type" value="Genomic_DNA"/>
</dbReference>
<name>A0A1H8PE74_9EURY</name>
<dbReference type="InterPro" id="IPR022398">
    <property type="entry name" value="Peptidase_S8_His-AS"/>
</dbReference>
<dbReference type="RefSeq" id="WP_089821401.1">
    <property type="nucleotide sequence ID" value="NZ_FODV01000002.1"/>
</dbReference>
<dbReference type="InterPro" id="IPR050131">
    <property type="entry name" value="Peptidase_S8_subtilisin-like"/>
</dbReference>
<evidence type="ECO:0000256" key="5">
    <source>
        <dbReference type="PIRSR" id="PIRSR615500-1"/>
    </source>
</evidence>
<proteinExistence type="inferred from homology"/>
<dbReference type="InterPro" id="IPR036852">
    <property type="entry name" value="Peptidase_S8/S53_dom_sf"/>
</dbReference>
<gene>
    <name evidence="9" type="ORF">SAMN04487948_102241</name>
</gene>
<reference evidence="10" key="1">
    <citation type="submission" date="2016-10" db="EMBL/GenBank/DDBJ databases">
        <authorList>
            <person name="Varghese N."/>
            <person name="Submissions S."/>
        </authorList>
    </citation>
    <scope>NUCLEOTIDE SEQUENCE [LARGE SCALE GENOMIC DNA]</scope>
    <source>
        <strain evidence="10">CGMCC 1.10121</strain>
    </source>
</reference>
<evidence type="ECO:0000259" key="8">
    <source>
        <dbReference type="Pfam" id="PF00082"/>
    </source>
</evidence>
<sequence>MNLNRRNFVKGVAGAGLSLSVVGTVSAAPGDRFVVTGESNVAQKIERAGYDVVTELAGGRVVVVEGDEGVADVDGVKAAVPDLRLVLDGPVQQAAAETTDEELYDLQWDKQTTSVPEAHETATGAGSSIAVIDTGVDVDHPDLEPNLNLAASRLFRGGEVLDGEDEVVLPSGERATRHVVDDVSGHGSHVSGIAAGSNDGTTGIAGTAPDAELVGLRVFYYATYENADGEEVFGMVTTTADILAAIDYAASIGVDAMNMSIGTPPQPPQNNSEGYRVAYRTVIGDANNRGSVVVVSAGNASADLQHGGTFTTPNSVSGAMSVSATGPNDELVFYSNYGTNEIAVGAPGGGYETLEKTLDTDADGDGDPAWPFPTNLVLSSVPPELYEGDAYAYFAGTSMAAPQVTGVAALVREAAPDTTVKQVERAIQQGATGANGQGSTDVGAGVLDAAGALDSL</sequence>
<feature type="active site" description="Charge relay system" evidence="5 6">
    <location>
        <position position="186"/>
    </location>
</feature>
<dbReference type="GO" id="GO:0006508">
    <property type="term" value="P:proteolysis"/>
    <property type="evidence" value="ECO:0007669"/>
    <property type="project" value="UniProtKB-KW"/>
</dbReference>
<accession>A0A1H8PE74</accession>
<dbReference type="InterPro" id="IPR006311">
    <property type="entry name" value="TAT_signal"/>
</dbReference>
<evidence type="ECO:0000256" key="7">
    <source>
        <dbReference type="RuleBase" id="RU003355"/>
    </source>
</evidence>
<evidence type="ECO:0000256" key="2">
    <source>
        <dbReference type="ARBA" id="ARBA00022670"/>
    </source>
</evidence>
<evidence type="ECO:0000256" key="4">
    <source>
        <dbReference type="ARBA" id="ARBA00022825"/>
    </source>
</evidence>
<evidence type="ECO:0000256" key="3">
    <source>
        <dbReference type="ARBA" id="ARBA00022801"/>
    </source>
</evidence>
<dbReference type="Proteomes" id="UP000199126">
    <property type="component" value="Unassembled WGS sequence"/>
</dbReference>
<feature type="domain" description="Peptidase S8/S53" evidence="8">
    <location>
        <begin position="124"/>
        <end position="437"/>
    </location>
</feature>
<keyword evidence="10" id="KW-1185">Reference proteome</keyword>
<dbReference type="InterPro" id="IPR023827">
    <property type="entry name" value="Peptidase_S8_Asp-AS"/>
</dbReference>
<evidence type="ECO:0000256" key="6">
    <source>
        <dbReference type="PROSITE-ProRule" id="PRU01240"/>
    </source>
</evidence>
<evidence type="ECO:0000313" key="10">
    <source>
        <dbReference type="Proteomes" id="UP000199126"/>
    </source>
</evidence>
<dbReference type="PANTHER" id="PTHR43806:SF11">
    <property type="entry name" value="CEREVISIN-RELATED"/>
    <property type="match status" value="1"/>
</dbReference>
<keyword evidence="3 6" id="KW-0378">Hydrolase</keyword>
<dbReference type="OrthoDB" id="341609at2157"/>
<organism evidence="9 10">
    <name type="scientific">Halogranum amylolyticum</name>
    <dbReference type="NCBI Taxonomy" id="660520"/>
    <lineage>
        <taxon>Archaea</taxon>
        <taxon>Methanobacteriati</taxon>
        <taxon>Methanobacteriota</taxon>
        <taxon>Stenosarchaea group</taxon>
        <taxon>Halobacteria</taxon>
        <taxon>Halobacteriales</taxon>
        <taxon>Haloferacaceae</taxon>
    </lineage>
</organism>
<dbReference type="Gene3D" id="3.40.50.200">
    <property type="entry name" value="Peptidase S8/S53 domain"/>
    <property type="match status" value="1"/>
</dbReference>
<dbReference type="PROSITE" id="PS00136">
    <property type="entry name" value="SUBTILASE_ASP"/>
    <property type="match status" value="1"/>
</dbReference>
<dbReference type="PROSITE" id="PS00137">
    <property type="entry name" value="SUBTILASE_HIS"/>
    <property type="match status" value="1"/>
</dbReference>
<dbReference type="PROSITE" id="PS51318">
    <property type="entry name" value="TAT"/>
    <property type="match status" value="1"/>
</dbReference>
<keyword evidence="2 6" id="KW-0645">Protease</keyword>
<keyword evidence="4 6" id="KW-0720">Serine protease</keyword>
<dbReference type="SUPFAM" id="SSF52743">
    <property type="entry name" value="Subtilisin-like"/>
    <property type="match status" value="1"/>
</dbReference>
<dbReference type="PROSITE" id="PS51892">
    <property type="entry name" value="SUBTILASE"/>
    <property type="match status" value="1"/>
</dbReference>
<dbReference type="InterPro" id="IPR023828">
    <property type="entry name" value="Peptidase_S8_Ser-AS"/>
</dbReference>
<dbReference type="PRINTS" id="PR00723">
    <property type="entry name" value="SUBTILISIN"/>
</dbReference>
<dbReference type="InterPro" id="IPR015500">
    <property type="entry name" value="Peptidase_S8_subtilisin-rel"/>
</dbReference>
<evidence type="ECO:0000256" key="1">
    <source>
        <dbReference type="ARBA" id="ARBA00011073"/>
    </source>
</evidence>
<protein>
    <submittedName>
        <fullName evidence="9">Subtilase family protein</fullName>
    </submittedName>
</protein>
<dbReference type="InterPro" id="IPR000209">
    <property type="entry name" value="Peptidase_S8/S53_dom"/>
</dbReference>
<dbReference type="AlphaFoldDB" id="A0A1H8PE74"/>
<feature type="active site" description="Charge relay system" evidence="5 6">
    <location>
        <position position="133"/>
    </location>
</feature>
<dbReference type="PROSITE" id="PS00138">
    <property type="entry name" value="SUBTILASE_SER"/>
    <property type="match status" value="1"/>
</dbReference>